<protein>
    <submittedName>
        <fullName evidence="1">Uncharacterized protein</fullName>
    </submittedName>
</protein>
<comment type="caution">
    <text evidence="1">The sequence shown here is derived from an EMBL/GenBank/DDBJ whole genome shotgun (WGS) entry which is preliminary data.</text>
</comment>
<organism evidence="1 2">
    <name type="scientific">Pleurodeles waltl</name>
    <name type="common">Iberian ribbed newt</name>
    <dbReference type="NCBI Taxonomy" id="8319"/>
    <lineage>
        <taxon>Eukaryota</taxon>
        <taxon>Metazoa</taxon>
        <taxon>Chordata</taxon>
        <taxon>Craniata</taxon>
        <taxon>Vertebrata</taxon>
        <taxon>Euteleostomi</taxon>
        <taxon>Amphibia</taxon>
        <taxon>Batrachia</taxon>
        <taxon>Caudata</taxon>
        <taxon>Salamandroidea</taxon>
        <taxon>Salamandridae</taxon>
        <taxon>Pleurodelinae</taxon>
        <taxon>Pleurodeles</taxon>
    </lineage>
</organism>
<dbReference type="Proteomes" id="UP001066276">
    <property type="component" value="Chromosome 5"/>
</dbReference>
<gene>
    <name evidence="1" type="ORF">NDU88_003562</name>
</gene>
<dbReference type="AlphaFoldDB" id="A0AAV7RFN6"/>
<name>A0AAV7RFN6_PLEWA</name>
<accession>A0AAV7RFN6</accession>
<reference evidence="1" key="1">
    <citation type="journal article" date="2022" name="bioRxiv">
        <title>Sequencing and chromosome-scale assembly of the giantPleurodeles waltlgenome.</title>
        <authorList>
            <person name="Brown T."/>
            <person name="Elewa A."/>
            <person name="Iarovenko S."/>
            <person name="Subramanian E."/>
            <person name="Araus A.J."/>
            <person name="Petzold A."/>
            <person name="Susuki M."/>
            <person name="Suzuki K.-i.T."/>
            <person name="Hayashi T."/>
            <person name="Toyoda A."/>
            <person name="Oliveira C."/>
            <person name="Osipova E."/>
            <person name="Leigh N.D."/>
            <person name="Simon A."/>
            <person name="Yun M.H."/>
        </authorList>
    </citation>
    <scope>NUCLEOTIDE SEQUENCE</scope>
    <source>
        <strain evidence="1">20211129_DDA</strain>
        <tissue evidence="1">Liver</tissue>
    </source>
</reference>
<sequence>MNVLDVQAPCGGIREPWSGVCGPSGVAGWCGAALELQKSRSMAARVRFRGRSGRICTGAGKAAEVSGRPVKGGKAEKRIVEMTRGDESAVRCVGTQRPDHNCMDGVLTGSYRYVFAFFVQCIPRPVLSNRPLKYISAFYNRRLANDHMRETAETRCLLYCRPQKRKEQTH</sequence>
<proteinExistence type="predicted"/>
<evidence type="ECO:0000313" key="1">
    <source>
        <dbReference type="EMBL" id="KAJ1150773.1"/>
    </source>
</evidence>
<evidence type="ECO:0000313" key="2">
    <source>
        <dbReference type="Proteomes" id="UP001066276"/>
    </source>
</evidence>
<dbReference type="EMBL" id="JANPWB010000009">
    <property type="protein sequence ID" value="KAJ1150773.1"/>
    <property type="molecule type" value="Genomic_DNA"/>
</dbReference>
<keyword evidence="2" id="KW-1185">Reference proteome</keyword>